<evidence type="ECO:0000313" key="4">
    <source>
        <dbReference type="Proteomes" id="UP000001950"/>
    </source>
</evidence>
<dbReference type="OMA" id="MYFQCGR"/>
<evidence type="ECO:0000256" key="1">
    <source>
        <dbReference type="PROSITE-ProRule" id="PRU00235"/>
    </source>
</evidence>
<dbReference type="KEGG" id="tan:TA09640"/>
<dbReference type="Pfam" id="PF00415">
    <property type="entry name" value="RCC1"/>
    <property type="match status" value="1"/>
</dbReference>
<dbReference type="PANTHER" id="PTHR45982:SF1">
    <property type="entry name" value="REGULATOR OF CHROMOSOME CONDENSATION"/>
    <property type="match status" value="1"/>
</dbReference>
<name>Q4UJ38_THEAN</name>
<dbReference type="Proteomes" id="UP000001950">
    <property type="component" value="Chromosome 1"/>
</dbReference>
<protein>
    <recommendedName>
        <fullName evidence="5">Regulator of chromosome condensation (RCC1) repeat</fullName>
    </recommendedName>
</protein>
<proteinExistence type="predicted"/>
<dbReference type="RefSeq" id="XP_953579.1">
    <property type="nucleotide sequence ID" value="XM_948486.1"/>
</dbReference>
<dbReference type="GeneID" id="3864083"/>
<dbReference type="InterPro" id="IPR009091">
    <property type="entry name" value="RCC1/BLIP-II"/>
</dbReference>
<accession>Q4UJ38</accession>
<dbReference type="EMBL" id="CR940347">
    <property type="protein sequence ID" value="CAI72901.1"/>
    <property type="molecule type" value="Genomic_DNA"/>
</dbReference>
<dbReference type="VEuPathDB" id="PiroplasmaDB:TA09640"/>
<dbReference type="PROSITE" id="PS50012">
    <property type="entry name" value="RCC1_3"/>
    <property type="match status" value="3"/>
</dbReference>
<feature type="repeat" description="RCC1" evidence="1">
    <location>
        <begin position="395"/>
        <end position="445"/>
    </location>
</feature>
<keyword evidence="4" id="KW-1185">Reference proteome</keyword>
<gene>
    <name evidence="3" type="ORF">TA09640</name>
</gene>
<dbReference type="SUPFAM" id="SSF50985">
    <property type="entry name" value="RCC1/BLIP-II"/>
    <property type="match status" value="1"/>
</dbReference>
<dbReference type="OrthoDB" id="8068875at2759"/>
<dbReference type="PANTHER" id="PTHR45982">
    <property type="entry name" value="REGULATOR OF CHROMOSOME CONDENSATION"/>
    <property type="match status" value="1"/>
</dbReference>
<feature type="region of interest" description="Disordered" evidence="2">
    <location>
        <begin position="94"/>
        <end position="128"/>
    </location>
</feature>
<dbReference type="InParanoid" id="Q4UJ38"/>
<dbReference type="InterPro" id="IPR000408">
    <property type="entry name" value="Reg_chr_condens"/>
</dbReference>
<evidence type="ECO:0008006" key="5">
    <source>
        <dbReference type="Google" id="ProtNLM"/>
    </source>
</evidence>
<dbReference type="Pfam" id="PF13540">
    <property type="entry name" value="RCC1_2"/>
    <property type="match status" value="1"/>
</dbReference>
<dbReference type="AlphaFoldDB" id="Q4UJ38"/>
<dbReference type="InterPro" id="IPR051553">
    <property type="entry name" value="Ran_GTPase-activating"/>
</dbReference>
<organism evidence="3 4">
    <name type="scientific">Theileria annulata</name>
    <dbReference type="NCBI Taxonomy" id="5874"/>
    <lineage>
        <taxon>Eukaryota</taxon>
        <taxon>Sar</taxon>
        <taxon>Alveolata</taxon>
        <taxon>Apicomplexa</taxon>
        <taxon>Aconoidasida</taxon>
        <taxon>Piroplasmida</taxon>
        <taxon>Theileriidae</taxon>
        <taxon>Theileria</taxon>
    </lineage>
</organism>
<dbReference type="STRING" id="5874.Q4UJ38"/>
<feature type="repeat" description="RCC1" evidence="1">
    <location>
        <begin position="173"/>
        <end position="240"/>
    </location>
</feature>
<reference evidence="3 4" key="1">
    <citation type="journal article" date="2005" name="Science">
        <title>Genome of the host-cell transforming parasite Theileria annulata compared with T. parva.</title>
        <authorList>
            <person name="Pain A."/>
            <person name="Renauld H."/>
            <person name="Berriman M."/>
            <person name="Murphy L."/>
            <person name="Yeats C.A."/>
            <person name="Weir W."/>
            <person name="Kerhornou A."/>
            <person name="Aslett M."/>
            <person name="Bishop R."/>
            <person name="Bouchier C."/>
            <person name="Cochet M."/>
            <person name="Coulson R.M.R."/>
            <person name="Cronin A."/>
            <person name="de Villiers E.P."/>
            <person name="Fraser A."/>
            <person name="Fosker N."/>
            <person name="Gardner M."/>
            <person name="Goble A."/>
            <person name="Griffiths-Jones S."/>
            <person name="Harris D.E."/>
            <person name="Katzer F."/>
            <person name="Larke N."/>
            <person name="Lord A."/>
            <person name="Maser P."/>
            <person name="McKellar S."/>
            <person name="Mooney P."/>
            <person name="Morton F."/>
            <person name="Nene V."/>
            <person name="O'Neil S."/>
            <person name="Price C."/>
            <person name="Quail M.A."/>
            <person name="Rabbinowitsch E."/>
            <person name="Rawlings N.D."/>
            <person name="Rutter S."/>
            <person name="Saunders D."/>
            <person name="Seeger K."/>
            <person name="Shah T."/>
            <person name="Squares R."/>
            <person name="Squares S."/>
            <person name="Tivey A."/>
            <person name="Walker A.R."/>
            <person name="Woodward J."/>
            <person name="Dobbelaere D.A.E."/>
            <person name="Langsley G."/>
            <person name="Rajandream M.A."/>
            <person name="McKeever D."/>
            <person name="Shiels B."/>
            <person name="Tait A."/>
            <person name="Barrell B.G."/>
            <person name="Hall N."/>
        </authorList>
    </citation>
    <scope>NUCLEOTIDE SEQUENCE [LARGE SCALE GENOMIC DNA]</scope>
    <source>
        <strain evidence="4">Ankara</strain>
    </source>
</reference>
<sequence>MFVKYLFKRLKIYYFYPIFKLTNTFTFCDSNTFFTNKQNVYMFGYKNSLPEGLNNHKLFQTIDKNSKLYIWGSNKENIYVIKNINNILENINNHTNGTSSTTGTNNTTNTTNTNANTTNTTTTNGPDTVTENEKIKFEMEEIKEFTNKLLYNNPKIIRMNIGQYHNAFISDDGTLYCSGNNEYGQCGQKPKQLYKDSTFLIYKQNNIIEHIPPTKVKFKENVKIKDVVCGLTHTICIDTNNNIYSFGDDNKIQLFFGESRGKSIFEHRYYKTYLKYIYNFSPINTSTIIYNNKEKHLQYVPIKINNLSFLKNYENIIKNSIINLQAGNYFTIISITPINHNTNGSIIIGSGNNEYGQCGSMDPMTTVPKKIKISNKYVKQLSCGSSHCLLLTHDNYIYYWGDNKFNQLNQNKKKIIIPEKLKMKENEEIKYIKCSYNNSVIITKTI</sequence>
<evidence type="ECO:0000256" key="2">
    <source>
        <dbReference type="SAM" id="MobiDB-lite"/>
    </source>
</evidence>
<dbReference type="eggNOG" id="KOG1426">
    <property type="taxonomic scope" value="Eukaryota"/>
</dbReference>
<evidence type="ECO:0000313" key="3">
    <source>
        <dbReference type="EMBL" id="CAI72901.1"/>
    </source>
</evidence>
<feature type="repeat" description="RCC1" evidence="1">
    <location>
        <begin position="345"/>
        <end position="394"/>
    </location>
</feature>
<dbReference type="Gene3D" id="2.130.10.30">
    <property type="entry name" value="Regulator of chromosome condensation 1/beta-lactamase-inhibitor protein II"/>
    <property type="match status" value="1"/>
</dbReference>